<dbReference type="RefSeq" id="WP_190926925.1">
    <property type="nucleotide sequence ID" value="NZ_JACXAC010000005.1"/>
</dbReference>
<organism evidence="1 2">
    <name type="scientific">Hymenobacter armeniacus</name>
    <dbReference type="NCBI Taxonomy" id="2771358"/>
    <lineage>
        <taxon>Bacteria</taxon>
        <taxon>Pseudomonadati</taxon>
        <taxon>Bacteroidota</taxon>
        <taxon>Cytophagia</taxon>
        <taxon>Cytophagales</taxon>
        <taxon>Hymenobacteraceae</taxon>
        <taxon>Hymenobacter</taxon>
    </lineage>
</organism>
<protein>
    <recommendedName>
        <fullName evidence="3">STAS/SEC14 domain-containing protein</fullName>
    </recommendedName>
</protein>
<accession>A0ABR8JV48</accession>
<comment type="caution">
    <text evidence="1">The sequence shown here is derived from an EMBL/GenBank/DDBJ whole genome shotgun (WGS) entry which is preliminary data.</text>
</comment>
<sequence>MPITLLSTSEALDLYHDEENNWLYLDWKGALELANVQEDCQRILTYIGQLGTPKALNDNSHITHISWELLKWVAEVYLPATARAGMACVAWVHSRALECRSDVELLLPVADNCPPQLSMFDDVAAAYAWLRSVRLPAAPVGQQ</sequence>
<keyword evidence="2" id="KW-1185">Reference proteome</keyword>
<reference evidence="1 2" key="1">
    <citation type="submission" date="2020-09" db="EMBL/GenBank/DDBJ databases">
        <authorList>
            <person name="Kim M.K."/>
        </authorList>
    </citation>
    <scope>NUCLEOTIDE SEQUENCE [LARGE SCALE GENOMIC DNA]</scope>
    <source>
        <strain evidence="1 2">BT189</strain>
    </source>
</reference>
<proteinExistence type="predicted"/>
<gene>
    <name evidence="1" type="ORF">IC234_17010</name>
</gene>
<evidence type="ECO:0008006" key="3">
    <source>
        <dbReference type="Google" id="ProtNLM"/>
    </source>
</evidence>
<evidence type="ECO:0000313" key="1">
    <source>
        <dbReference type="EMBL" id="MBD2723831.1"/>
    </source>
</evidence>
<dbReference type="EMBL" id="JACXAC010000005">
    <property type="protein sequence ID" value="MBD2723831.1"/>
    <property type="molecule type" value="Genomic_DNA"/>
</dbReference>
<name>A0ABR8JV48_9BACT</name>
<evidence type="ECO:0000313" key="2">
    <source>
        <dbReference type="Proteomes" id="UP000606003"/>
    </source>
</evidence>
<dbReference type="Proteomes" id="UP000606003">
    <property type="component" value="Unassembled WGS sequence"/>
</dbReference>